<keyword evidence="2" id="KW-1185">Reference proteome</keyword>
<dbReference type="Proteomes" id="UP000281553">
    <property type="component" value="Unassembled WGS sequence"/>
</dbReference>
<evidence type="ECO:0000313" key="1">
    <source>
        <dbReference type="EMBL" id="VDN44416.1"/>
    </source>
</evidence>
<gene>
    <name evidence="1" type="ORF">DILT_LOCUS19328</name>
</gene>
<accession>A0A3P7RMU9</accession>
<name>A0A3P7RMU9_DIBLA</name>
<proteinExistence type="predicted"/>
<dbReference type="AlphaFoldDB" id="A0A3P7RMU9"/>
<organism evidence="1 2">
    <name type="scientific">Dibothriocephalus latus</name>
    <name type="common">Fish tapeworm</name>
    <name type="synonym">Diphyllobothrium latum</name>
    <dbReference type="NCBI Taxonomy" id="60516"/>
    <lineage>
        <taxon>Eukaryota</taxon>
        <taxon>Metazoa</taxon>
        <taxon>Spiralia</taxon>
        <taxon>Lophotrochozoa</taxon>
        <taxon>Platyhelminthes</taxon>
        <taxon>Cestoda</taxon>
        <taxon>Eucestoda</taxon>
        <taxon>Diphyllobothriidea</taxon>
        <taxon>Diphyllobothriidae</taxon>
        <taxon>Dibothriocephalus</taxon>
    </lineage>
</organism>
<sequence length="104" mass="11230">MLPTILLLPNEEATRYLEFAVDQLHCSSQAVHHQLITLYASAVNSAELPNNEVRLLDYLSRFTTPNLCDVFSDVVRNAGLDLSDPVKALTGDGGSGSAALAIMK</sequence>
<feature type="non-terminal residue" evidence="1">
    <location>
        <position position="104"/>
    </location>
</feature>
<dbReference type="OrthoDB" id="1845386at2759"/>
<reference evidence="1 2" key="1">
    <citation type="submission" date="2018-11" db="EMBL/GenBank/DDBJ databases">
        <authorList>
            <consortium name="Pathogen Informatics"/>
        </authorList>
    </citation>
    <scope>NUCLEOTIDE SEQUENCE [LARGE SCALE GENOMIC DNA]</scope>
</reference>
<protein>
    <submittedName>
        <fullName evidence="1">Uncharacterized protein</fullName>
    </submittedName>
</protein>
<evidence type="ECO:0000313" key="2">
    <source>
        <dbReference type="Proteomes" id="UP000281553"/>
    </source>
</evidence>
<dbReference type="EMBL" id="UYRU01111424">
    <property type="protein sequence ID" value="VDN44416.1"/>
    <property type="molecule type" value="Genomic_DNA"/>
</dbReference>